<dbReference type="OrthoDB" id="9792989at2"/>
<dbReference type="SUPFAM" id="SSF53335">
    <property type="entry name" value="S-adenosyl-L-methionine-dependent methyltransferases"/>
    <property type="match status" value="1"/>
</dbReference>
<dbReference type="EMBL" id="FNJW01000008">
    <property type="protein sequence ID" value="SDQ45658.1"/>
    <property type="molecule type" value="Genomic_DNA"/>
</dbReference>
<dbReference type="PANTHER" id="PTHR35276">
    <property type="entry name" value="S-ADENOSYL-L-METHIONINE-DEPENDENT METHYLTRANSFERASES SUPERFAMILY PROTEIN"/>
    <property type="match status" value="1"/>
</dbReference>
<dbReference type="InterPro" id="IPR029063">
    <property type="entry name" value="SAM-dependent_MTases_sf"/>
</dbReference>
<organism evidence="1 2">
    <name type="scientific">Carnobacterium viridans</name>
    <dbReference type="NCBI Taxonomy" id="174587"/>
    <lineage>
        <taxon>Bacteria</taxon>
        <taxon>Bacillati</taxon>
        <taxon>Bacillota</taxon>
        <taxon>Bacilli</taxon>
        <taxon>Lactobacillales</taxon>
        <taxon>Carnobacteriaceae</taxon>
        <taxon>Carnobacterium</taxon>
    </lineage>
</organism>
<dbReference type="GO" id="GO:0032259">
    <property type="term" value="P:methylation"/>
    <property type="evidence" value="ECO:0007669"/>
    <property type="project" value="UniProtKB-KW"/>
</dbReference>
<evidence type="ECO:0000313" key="2">
    <source>
        <dbReference type="Proteomes" id="UP000199481"/>
    </source>
</evidence>
<dbReference type="Gene3D" id="3.40.50.150">
    <property type="entry name" value="Vaccinia Virus protein VP39"/>
    <property type="match status" value="1"/>
</dbReference>
<dbReference type="GO" id="GO:0008168">
    <property type="term" value="F:methyltransferase activity"/>
    <property type="evidence" value="ECO:0007669"/>
    <property type="project" value="UniProtKB-KW"/>
</dbReference>
<evidence type="ECO:0000313" key="1">
    <source>
        <dbReference type="EMBL" id="SDQ45658.1"/>
    </source>
</evidence>
<dbReference type="Pfam" id="PF06962">
    <property type="entry name" value="rRNA_methylase"/>
    <property type="match status" value="1"/>
</dbReference>
<keyword evidence="2" id="KW-1185">Reference proteome</keyword>
<keyword evidence="1" id="KW-0808">Transferase</keyword>
<accession>A0A1H1B119</accession>
<dbReference type="RefSeq" id="WP_089978094.1">
    <property type="nucleotide sequence ID" value="NZ_FNJW01000008.1"/>
</dbReference>
<name>A0A1H1B119_9LACT</name>
<dbReference type="Proteomes" id="UP000199481">
    <property type="component" value="Unassembled WGS sequence"/>
</dbReference>
<proteinExistence type="predicted"/>
<reference evidence="2" key="1">
    <citation type="submission" date="2016-10" db="EMBL/GenBank/DDBJ databases">
        <authorList>
            <person name="Varghese N."/>
            <person name="Submissions S."/>
        </authorList>
    </citation>
    <scope>NUCLEOTIDE SEQUENCE [LARGE SCALE GENOMIC DNA]</scope>
    <source>
        <strain evidence="2">MPL-11</strain>
    </source>
</reference>
<protein>
    <submittedName>
        <fullName evidence="1">Putative rRNA methylase</fullName>
    </submittedName>
</protein>
<dbReference type="PANTHER" id="PTHR35276:SF1">
    <property type="entry name" value="TRNA (MNM(5)S(2)U34)-METHYLTRANSFERASE, CHLOROPLASTIC"/>
    <property type="match status" value="1"/>
</dbReference>
<dbReference type="InterPro" id="IPR010719">
    <property type="entry name" value="MnmM_MeTrfase"/>
</dbReference>
<keyword evidence="1" id="KW-0489">Methyltransferase</keyword>
<sequence length="192" mass="21122">MLENALHYSHTLLKNTLIPGDIVIDATIGSGNDTVLLATLVGNTGKVYGFDLQEEAIKKTKEKLLLTGLADQVVLFQQGHETLSSVLPKNTLLAGAVFNLGYLPKGDKTIITKAETTLIAIKEILPRLRKGGLLLLVVYYGHEGGKEEKKSVLNYVQTLSQTDYTVLRYDFLNQKNNPPLLIAIEKNKEMTA</sequence>
<gene>
    <name evidence="1" type="ORF">SAMN04487752_2372</name>
</gene>
<dbReference type="AlphaFoldDB" id="A0A1H1B119"/>